<dbReference type="GO" id="GO:0003676">
    <property type="term" value="F:nucleic acid binding"/>
    <property type="evidence" value="ECO:0007669"/>
    <property type="project" value="InterPro"/>
</dbReference>
<dbReference type="AlphaFoldDB" id="A0A8J6XQA9"/>
<dbReference type="Proteomes" id="UP000629098">
    <property type="component" value="Unassembled WGS sequence"/>
</dbReference>
<protein>
    <submittedName>
        <fullName evidence="3">DUF1887 family protein</fullName>
    </submittedName>
</protein>
<evidence type="ECO:0000313" key="4">
    <source>
        <dbReference type="Proteomes" id="UP000629098"/>
    </source>
</evidence>
<feature type="domain" description="Card1 endonuclease" evidence="1">
    <location>
        <begin position="257"/>
        <end position="377"/>
    </location>
</feature>
<dbReference type="EMBL" id="JACXAE010000080">
    <property type="protein sequence ID" value="MBD2775416.1"/>
    <property type="molecule type" value="Genomic_DNA"/>
</dbReference>
<dbReference type="InterPro" id="IPR011856">
    <property type="entry name" value="tRNA_endonuc-like_dom_sf"/>
</dbReference>
<dbReference type="InterPro" id="IPR011335">
    <property type="entry name" value="Restrct_endonuc-II-like"/>
</dbReference>
<dbReference type="RefSeq" id="WP_190833788.1">
    <property type="nucleotide sequence ID" value="NZ_CAWPPI010000080.1"/>
</dbReference>
<dbReference type="InterPro" id="IPR015093">
    <property type="entry name" value="Card1_endonucl_dom"/>
</dbReference>
<reference evidence="3" key="1">
    <citation type="submission" date="2020-09" db="EMBL/GenBank/DDBJ databases">
        <title>Iningainema tapete sp. nov. (Scytonemataceae, Cyanobacteria) from greenhouses in central Florida (USA) produces two types of nodularin with biosynthetic potential for microcystin-LR and anabaenopeptins.</title>
        <authorList>
            <person name="Berthold D.E."/>
            <person name="Lefler F.W."/>
            <person name="Huang I.-S."/>
            <person name="Abdulla H."/>
            <person name="Zimba P.V."/>
            <person name="Laughinghouse H.D. IV."/>
        </authorList>
    </citation>
    <scope>NUCLEOTIDE SEQUENCE</scope>
    <source>
        <strain evidence="3">BLCCT55</strain>
    </source>
</reference>
<proteinExistence type="predicted"/>
<dbReference type="SUPFAM" id="SSF52980">
    <property type="entry name" value="Restriction endonuclease-like"/>
    <property type="match status" value="1"/>
</dbReference>
<feature type="domain" description="Card1 CARF" evidence="2">
    <location>
        <begin position="23"/>
        <end position="152"/>
    </location>
</feature>
<dbReference type="Gene3D" id="3.40.50.10770">
    <property type="entry name" value="Hypothetical protein VC1899 like domain (Restriction endonuclease-like)"/>
    <property type="match status" value="1"/>
</dbReference>
<evidence type="ECO:0000259" key="1">
    <source>
        <dbReference type="Pfam" id="PF09002"/>
    </source>
</evidence>
<gene>
    <name evidence="3" type="ORF">ICL16_25985</name>
</gene>
<keyword evidence="4" id="KW-1185">Reference proteome</keyword>
<evidence type="ECO:0000259" key="2">
    <source>
        <dbReference type="Pfam" id="PF23400"/>
    </source>
</evidence>
<comment type="caution">
    <text evidence="3">The sequence shown here is derived from an EMBL/GenBank/DDBJ whole genome shotgun (WGS) entry which is preliminary data.</text>
</comment>
<dbReference type="Pfam" id="PF09002">
    <property type="entry name" value="Card1_endonuc"/>
    <property type="match status" value="1"/>
</dbReference>
<organism evidence="3 4">
    <name type="scientific">Iningainema tapete BLCC-T55</name>
    <dbReference type="NCBI Taxonomy" id="2748662"/>
    <lineage>
        <taxon>Bacteria</taxon>
        <taxon>Bacillati</taxon>
        <taxon>Cyanobacteriota</taxon>
        <taxon>Cyanophyceae</taxon>
        <taxon>Nostocales</taxon>
        <taxon>Scytonemataceae</taxon>
        <taxon>Iningainema tapete</taxon>
    </lineage>
</organism>
<name>A0A8J6XQA9_9CYAN</name>
<evidence type="ECO:0000313" key="3">
    <source>
        <dbReference type="EMBL" id="MBD2775416.1"/>
    </source>
</evidence>
<sequence>MSESTMLVLIGGRSAVPAIAGALQFIEEVNRVKFLLCEGEQYPNFQRSIETVLKQEQKDLLCDETDVKSVEPSRFDDVYKAVSELCHDVKNLKYVNLTGVPQTMAFSVYSYVREKYKDVMIFSVNTHQSEIIPLIFGEKPRSFNKRLSVENYIAMCGLSIFKKKSGCTNSFLEGIAKYCAEYYDTVSKAFSVIRRKAKNADNIAVPKGFNFQEQEFTREGILQSQLQEIFKNLEQSLIIHNYQNYNNEIYFQIRERENYAFIAGDWLELFVYYSAKQCSFDSVEMGVELDNYRGEIDVFSLNSANAMICECKTGNYSSNDLSVLGAKAQKLGGNYCVKLFITSQITVSEEFKNQAKNNRVMVISGNELSRLPDILSKEMQNPTYSRS</sequence>
<dbReference type="InterPro" id="IPR056339">
    <property type="entry name" value="CARF_Card1"/>
</dbReference>
<dbReference type="Gene3D" id="3.40.1350.10">
    <property type="match status" value="1"/>
</dbReference>
<accession>A0A8J6XQA9</accession>
<dbReference type="Pfam" id="PF23400">
    <property type="entry name" value="CARF_Card1"/>
    <property type="match status" value="1"/>
</dbReference>